<dbReference type="AlphaFoldDB" id="A0A2S9PV71"/>
<reference evidence="1 2" key="1">
    <citation type="submission" date="2018-03" db="EMBL/GenBank/DDBJ databases">
        <title>Novel Streptomyces sp. from soil.</title>
        <authorList>
            <person name="Tan G.Y.A."/>
            <person name="Lee Z.Y."/>
        </authorList>
    </citation>
    <scope>NUCLEOTIDE SEQUENCE [LARGE SCALE GENOMIC DNA]</scope>
    <source>
        <strain evidence="1 2">ST5x</strain>
    </source>
</reference>
<organism evidence="1 2">
    <name type="scientific">Streptomyces solincola</name>
    <dbReference type="NCBI Taxonomy" id="2100817"/>
    <lineage>
        <taxon>Bacteria</taxon>
        <taxon>Bacillati</taxon>
        <taxon>Actinomycetota</taxon>
        <taxon>Actinomycetes</taxon>
        <taxon>Kitasatosporales</taxon>
        <taxon>Streptomycetaceae</taxon>
        <taxon>Streptomyces</taxon>
    </lineage>
</organism>
<name>A0A2S9PV71_9ACTN</name>
<keyword evidence="2" id="KW-1185">Reference proteome</keyword>
<comment type="caution">
    <text evidence="1">The sequence shown here is derived from an EMBL/GenBank/DDBJ whole genome shotgun (WGS) entry which is preliminary data.</text>
</comment>
<dbReference type="RefSeq" id="WP_105869567.1">
    <property type="nucleotide sequence ID" value="NZ_PVLV01000224.1"/>
</dbReference>
<dbReference type="OrthoDB" id="4412570at2"/>
<gene>
    <name evidence="1" type="ORF">C6N75_15895</name>
</gene>
<protein>
    <submittedName>
        <fullName evidence="1">Uncharacterized protein</fullName>
    </submittedName>
</protein>
<dbReference type="Proteomes" id="UP000239322">
    <property type="component" value="Unassembled WGS sequence"/>
</dbReference>
<evidence type="ECO:0000313" key="2">
    <source>
        <dbReference type="Proteomes" id="UP000239322"/>
    </source>
</evidence>
<sequence length="227" mass="23256">MTGNDGVQIGIGLPGSARASANTSTHGTVVYTQPTAPLDVSAQVGQDGTVSALITLKDATVPTEQRFPLDLPDGAHATVTQDGGVVVSNHEGELLGTFSSPWAKDAHGKAVPTSYRLEGNVLVQAVRTNADTAYPVVADPRWWDKTKELVGGMISDTWNSMKCGGALAAAFHPGTASYKAIRAAGGVKKLLAGLSGVNSKRGAAAVLGSGFTTCSKSNPSKRHASTT</sequence>
<dbReference type="EMBL" id="PVLV01000224">
    <property type="protein sequence ID" value="PRH78237.1"/>
    <property type="molecule type" value="Genomic_DNA"/>
</dbReference>
<evidence type="ECO:0000313" key="1">
    <source>
        <dbReference type="EMBL" id="PRH78237.1"/>
    </source>
</evidence>
<accession>A0A2S9PV71</accession>
<proteinExistence type="predicted"/>